<evidence type="ECO:0008006" key="4">
    <source>
        <dbReference type="Google" id="ProtNLM"/>
    </source>
</evidence>
<evidence type="ECO:0000256" key="1">
    <source>
        <dbReference type="SAM" id="Phobius"/>
    </source>
</evidence>
<keyword evidence="1" id="KW-0812">Transmembrane</keyword>
<feature type="transmembrane region" description="Helical" evidence="1">
    <location>
        <begin position="6"/>
        <end position="25"/>
    </location>
</feature>
<sequence>MLFAPFWLLGIFAALGALWHFGHFNRRIHEHEMTAHHRHHFKRAQIAMMVCVGLLVLGLVIGVLGALSRG</sequence>
<keyword evidence="3" id="KW-1185">Reference proteome</keyword>
<name>A0ABS6ILZ7_9HYPH</name>
<keyword evidence="1" id="KW-1133">Transmembrane helix</keyword>
<organism evidence="2 3">
    <name type="scientific">Reyranella humidisoli</name>
    <dbReference type="NCBI Taxonomy" id="2849149"/>
    <lineage>
        <taxon>Bacteria</taxon>
        <taxon>Pseudomonadati</taxon>
        <taxon>Pseudomonadota</taxon>
        <taxon>Alphaproteobacteria</taxon>
        <taxon>Hyphomicrobiales</taxon>
        <taxon>Reyranellaceae</taxon>
        <taxon>Reyranella</taxon>
    </lineage>
</organism>
<proteinExistence type="predicted"/>
<dbReference type="RefSeq" id="WP_216959444.1">
    <property type="nucleotide sequence ID" value="NZ_JAHOPB010000001.1"/>
</dbReference>
<evidence type="ECO:0000313" key="2">
    <source>
        <dbReference type="EMBL" id="MBU8874248.1"/>
    </source>
</evidence>
<dbReference type="EMBL" id="JAHOPB010000001">
    <property type="protein sequence ID" value="MBU8874248.1"/>
    <property type="molecule type" value="Genomic_DNA"/>
</dbReference>
<protein>
    <recommendedName>
        <fullName evidence="4">HIG1 domain-containing protein</fullName>
    </recommendedName>
</protein>
<feature type="transmembrane region" description="Helical" evidence="1">
    <location>
        <begin position="46"/>
        <end position="67"/>
    </location>
</feature>
<evidence type="ECO:0000313" key="3">
    <source>
        <dbReference type="Proteomes" id="UP000727907"/>
    </source>
</evidence>
<reference evidence="2 3" key="1">
    <citation type="submission" date="2021-06" db="EMBL/GenBank/DDBJ databases">
        <authorList>
            <person name="Lee D.H."/>
        </authorList>
    </citation>
    <scope>NUCLEOTIDE SEQUENCE [LARGE SCALE GENOMIC DNA]</scope>
    <source>
        <strain evidence="2 3">MMS21-HV4-11</strain>
    </source>
</reference>
<dbReference type="Proteomes" id="UP000727907">
    <property type="component" value="Unassembled WGS sequence"/>
</dbReference>
<keyword evidence="1" id="KW-0472">Membrane</keyword>
<accession>A0ABS6ILZ7</accession>
<comment type="caution">
    <text evidence="2">The sequence shown here is derived from an EMBL/GenBank/DDBJ whole genome shotgun (WGS) entry which is preliminary data.</text>
</comment>
<gene>
    <name evidence="2" type="ORF">KQ910_10770</name>
</gene>